<reference evidence="3 4" key="1">
    <citation type="submission" date="2016-01" db="EMBL/GenBank/DDBJ databases">
        <authorList>
            <person name="Mitreva M."/>
            <person name="Pepin K.H."/>
            <person name="Mihindukulasuriya K.A."/>
            <person name="Fulton R."/>
            <person name="Fronick C."/>
            <person name="O'Laughlin M."/>
            <person name="Miner T."/>
            <person name="Herter B."/>
            <person name="Rosa B.A."/>
            <person name="Cordes M."/>
            <person name="Tomlinson C."/>
            <person name="Wollam A."/>
            <person name="Palsikar V.B."/>
            <person name="Mardis E.R."/>
            <person name="Wilson R.K."/>
        </authorList>
    </citation>
    <scope>NUCLEOTIDE SEQUENCE [LARGE SCALE GENOMIC DNA]</scope>
    <source>
        <strain evidence="3 4">KA00071</strain>
    </source>
</reference>
<evidence type="ECO:0000256" key="1">
    <source>
        <dbReference type="SAM" id="MobiDB-lite"/>
    </source>
</evidence>
<evidence type="ECO:0000259" key="2">
    <source>
        <dbReference type="SMART" id="SM00844"/>
    </source>
</evidence>
<feature type="domain" description="Extracellular matrix-binding protein ebh GA module" evidence="2">
    <location>
        <begin position="198"/>
        <end position="253"/>
    </location>
</feature>
<dbReference type="Proteomes" id="UP000070467">
    <property type="component" value="Unassembled WGS sequence"/>
</dbReference>
<dbReference type="Pfam" id="PF01468">
    <property type="entry name" value="GA"/>
    <property type="match status" value="1"/>
</dbReference>
<gene>
    <name evidence="3" type="ORF">HMPREF1871_00728</name>
</gene>
<dbReference type="Gene3D" id="2.60.40.1850">
    <property type="match status" value="1"/>
</dbReference>
<name>A0ABR5TLQ9_9BACL</name>
<evidence type="ECO:0000313" key="4">
    <source>
        <dbReference type="Proteomes" id="UP000070467"/>
    </source>
</evidence>
<evidence type="ECO:0000313" key="3">
    <source>
        <dbReference type="EMBL" id="KXB57913.1"/>
    </source>
</evidence>
<protein>
    <submittedName>
        <fullName evidence="3">GA module</fullName>
    </submittedName>
</protein>
<dbReference type="EMBL" id="LSDB01000028">
    <property type="protein sequence ID" value="KXB57913.1"/>
    <property type="molecule type" value="Genomic_DNA"/>
</dbReference>
<dbReference type="InterPro" id="IPR037250">
    <property type="entry name" value="NEAT_dom_sf"/>
</dbReference>
<keyword evidence="4" id="KW-1185">Reference proteome</keyword>
<dbReference type="Gene3D" id="1.20.5.420">
    <property type="entry name" value="Immunoglobulin FC, subunit C"/>
    <property type="match status" value="1"/>
</dbReference>
<feature type="compositionally biased region" description="Polar residues" evidence="1">
    <location>
        <begin position="257"/>
        <end position="274"/>
    </location>
</feature>
<accession>A0ABR5TLQ9</accession>
<dbReference type="InterPro" id="IPR020840">
    <property type="entry name" value="Extracell_matrix-bd_GA"/>
</dbReference>
<sequence length="274" mass="30041">MKLNKLLAVGVAGAVALGVGGQVNLDHTAYASQTQSNTDLTHLQDGVYHVGLNMMHAYTPGKKSMSDGAVVKSETKLIVENGEYKVRITFKPLTRDFGGKTFTGYLGNLKYYSGGAPINCRVVEWYSESDKDNFMDVYFKKYPNRKAYPKVLEYPVDKNAIVGTKLETRVQVFVPVMESLMAGVGTQDAKPIFDLSGIRTTSVATDLSKDKATALKQLKSLNKLTQEQINAYTTKINSAKSVKEINAILEQAKKDNANSNNPAVTPSQEGSWQQ</sequence>
<feature type="region of interest" description="Disordered" evidence="1">
    <location>
        <begin position="252"/>
        <end position="274"/>
    </location>
</feature>
<comment type="caution">
    <text evidence="3">The sequence shown here is derived from an EMBL/GenBank/DDBJ whole genome shotgun (WGS) entry which is preliminary data.</text>
</comment>
<proteinExistence type="predicted"/>
<feature type="non-terminal residue" evidence="3">
    <location>
        <position position="274"/>
    </location>
</feature>
<dbReference type="SMART" id="SM00844">
    <property type="entry name" value="GA"/>
    <property type="match status" value="1"/>
</dbReference>
<dbReference type="InterPro" id="IPR002988">
    <property type="entry name" value="GA_module"/>
</dbReference>
<organism evidence="3 4">
    <name type="scientific">Gemelliphila asaccharolytica</name>
    <dbReference type="NCBI Taxonomy" id="502393"/>
    <lineage>
        <taxon>Bacteria</taxon>
        <taxon>Bacillati</taxon>
        <taxon>Bacillota</taxon>
        <taxon>Bacilli</taxon>
        <taxon>Bacillales</taxon>
        <taxon>Gemellaceae</taxon>
        <taxon>Gemelliphila</taxon>
    </lineage>
</organism>